<reference evidence="3" key="1">
    <citation type="submission" date="2022-12" db="EMBL/GenBank/DDBJ databases">
        <authorList>
            <person name="Petersen C."/>
        </authorList>
    </citation>
    <scope>NUCLEOTIDE SEQUENCE</scope>
    <source>
        <strain evidence="3">IBT 35673</strain>
    </source>
</reference>
<reference evidence="3" key="2">
    <citation type="journal article" date="2023" name="IMA Fungus">
        <title>Comparative genomic study of the Penicillium genus elucidates a diverse pangenome and 15 lateral gene transfer events.</title>
        <authorList>
            <person name="Petersen C."/>
            <person name="Sorensen T."/>
            <person name="Nielsen M.R."/>
            <person name="Sondergaard T.E."/>
            <person name="Sorensen J.L."/>
            <person name="Fitzpatrick D.A."/>
            <person name="Frisvad J.C."/>
            <person name="Nielsen K.L."/>
        </authorList>
    </citation>
    <scope>NUCLEOTIDE SEQUENCE</scope>
    <source>
        <strain evidence="3">IBT 35673</strain>
    </source>
</reference>
<gene>
    <name evidence="3" type="ORF">N7452_002960</name>
</gene>
<feature type="region of interest" description="Disordered" evidence="1">
    <location>
        <begin position="28"/>
        <end position="74"/>
    </location>
</feature>
<protein>
    <recommendedName>
        <fullName evidence="2">Transcription factor TFIIIC triple barrel domain-containing protein</fullName>
    </recommendedName>
</protein>
<feature type="domain" description="Transcription factor TFIIIC triple barrel" evidence="2">
    <location>
        <begin position="17"/>
        <end position="152"/>
    </location>
</feature>
<evidence type="ECO:0000313" key="3">
    <source>
        <dbReference type="EMBL" id="KAJ5344956.1"/>
    </source>
</evidence>
<feature type="compositionally biased region" description="Polar residues" evidence="1">
    <location>
        <begin position="157"/>
        <end position="186"/>
    </location>
</feature>
<proteinExistence type="predicted"/>
<sequence>MATSDQDEEYEYEYGSETETFYLNLDLTSHHGAVRPPRRRKDHAANDSQAPLDTQHSRHPSEASNPMETTERGSFSNERIQVLGLHTCNPIVSYQNHMFSCSWADQIGTELVFSSPNTADDPANLPEPLHRGPSFELVAANSVKILGRKAHITSSFGSTVPQHTEAGTPTTNLESGATSQEPTQGSVPRRPIAPSHQAQFLSRLQDLKESRGEPDTVRTVVSGRRPLNMDNVSNLQGWVRTETQLAEIRRLNERASRGDVEAQMALEMMISGFQTGSEYEYDSGSDNFTF</sequence>
<feature type="compositionally biased region" description="Polar residues" evidence="1">
    <location>
        <begin position="62"/>
        <end position="74"/>
    </location>
</feature>
<dbReference type="Pfam" id="PF10419">
    <property type="entry name" value="TFIIIC_sub6"/>
    <property type="match status" value="1"/>
</dbReference>
<dbReference type="InterPro" id="IPR019481">
    <property type="entry name" value="TFIIIC_triple_barrel"/>
</dbReference>
<evidence type="ECO:0000256" key="1">
    <source>
        <dbReference type="SAM" id="MobiDB-lite"/>
    </source>
</evidence>
<evidence type="ECO:0000313" key="4">
    <source>
        <dbReference type="Proteomes" id="UP001147695"/>
    </source>
</evidence>
<name>A0A9W9QSM9_PENBR</name>
<dbReference type="AlphaFoldDB" id="A0A9W9QSM9"/>
<accession>A0A9W9QSM9</accession>
<comment type="caution">
    <text evidence="3">The sequence shown here is derived from an EMBL/GenBank/DDBJ whole genome shotgun (WGS) entry which is preliminary data.</text>
</comment>
<feature type="compositionally biased region" description="Basic residues" evidence="1">
    <location>
        <begin position="32"/>
        <end position="42"/>
    </location>
</feature>
<dbReference type="Gene3D" id="2.60.40.4370">
    <property type="match status" value="1"/>
</dbReference>
<evidence type="ECO:0000259" key="2">
    <source>
        <dbReference type="Pfam" id="PF10419"/>
    </source>
</evidence>
<dbReference type="Proteomes" id="UP001147695">
    <property type="component" value="Unassembled WGS sequence"/>
</dbReference>
<feature type="region of interest" description="Disordered" evidence="1">
    <location>
        <begin position="157"/>
        <end position="191"/>
    </location>
</feature>
<dbReference type="EMBL" id="JAPZBQ010000002">
    <property type="protein sequence ID" value="KAJ5344956.1"/>
    <property type="molecule type" value="Genomic_DNA"/>
</dbReference>
<organism evidence="3 4">
    <name type="scientific">Penicillium brevicompactum</name>
    <dbReference type="NCBI Taxonomy" id="5074"/>
    <lineage>
        <taxon>Eukaryota</taxon>
        <taxon>Fungi</taxon>
        <taxon>Dikarya</taxon>
        <taxon>Ascomycota</taxon>
        <taxon>Pezizomycotina</taxon>
        <taxon>Eurotiomycetes</taxon>
        <taxon>Eurotiomycetidae</taxon>
        <taxon>Eurotiales</taxon>
        <taxon>Aspergillaceae</taxon>
        <taxon>Penicillium</taxon>
    </lineage>
</organism>